<dbReference type="GO" id="GO:0050348">
    <property type="term" value="F:trehalose O-mycolyltransferase activity"/>
    <property type="evidence" value="ECO:0007669"/>
    <property type="project" value="UniProtKB-EC"/>
</dbReference>
<reference evidence="2 3" key="1">
    <citation type="journal article" date="2016" name="Genome Announc.">
        <title>Complete Genome and Plasmid Sequences for Rhodococcus fascians D188 and Draft Sequences for Rhodococcus Isolates PBTS 1 and PBTS 2.</title>
        <authorList>
            <person name="Stamler R.A."/>
            <person name="Vereecke D."/>
            <person name="Zhang Y."/>
            <person name="Schilkey F."/>
            <person name="Devitt N."/>
            <person name="Randall J.J."/>
        </authorList>
    </citation>
    <scope>NUCLEOTIDE SEQUENCE [LARGE SCALE GENOMIC DNA]</scope>
    <source>
        <strain evidence="2 3">PBTS2</strain>
    </source>
</reference>
<keyword evidence="1" id="KW-0732">Signal</keyword>
<name>A0A143QL12_RHOFA</name>
<dbReference type="Gene3D" id="3.40.50.1820">
    <property type="entry name" value="alpha/beta hydrolase"/>
    <property type="match status" value="1"/>
</dbReference>
<reference evidence="3" key="2">
    <citation type="submission" date="2016-04" db="EMBL/GenBank/DDBJ databases">
        <title>Complete Genome and Plasmid Sequences for Rhodococcus fascians D188 and Draft Sequences for Rhodococcus spp. Isolates PBTS 1 and PBTS 2.</title>
        <authorList>
            <person name="Stamer R."/>
            <person name="Vereecke D."/>
            <person name="Zhang Y."/>
            <person name="Schilkey F."/>
            <person name="Devitt N."/>
            <person name="Randall J."/>
        </authorList>
    </citation>
    <scope>NUCLEOTIDE SEQUENCE [LARGE SCALE GENOMIC DNA]</scope>
    <source>
        <strain evidence="3">PBTS2</strain>
    </source>
</reference>
<dbReference type="SUPFAM" id="SSF53474">
    <property type="entry name" value="alpha/beta-Hydrolases"/>
    <property type="match status" value="1"/>
</dbReference>
<keyword evidence="3" id="KW-1185">Reference proteome</keyword>
<dbReference type="KEGG" id="rhs:A3Q41_02441"/>
<proteinExistence type="predicted"/>
<protein>
    <submittedName>
        <fullName evidence="2">Diacylglycerol acyltransferase/mycolyltransferase Ag85C</fullName>
        <ecNumber evidence="2">2.3.1.122</ecNumber>
    </submittedName>
</protein>
<dbReference type="PATRIC" id="fig|1653479.3.peg.2471"/>
<evidence type="ECO:0000313" key="2">
    <source>
        <dbReference type="EMBL" id="AMY23740.1"/>
    </source>
</evidence>
<evidence type="ECO:0000313" key="3">
    <source>
        <dbReference type="Proteomes" id="UP000076038"/>
    </source>
</evidence>
<dbReference type="EMBL" id="CP015220">
    <property type="protein sequence ID" value="AMY23740.1"/>
    <property type="molecule type" value="Genomic_DNA"/>
</dbReference>
<evidence type="ECO:0000256" key="1">
    <source>
        <dbReference type="SAM" id="SignalP"/>
    </source>
</evidence>
<keyword evidence="2" id="KW-0808">Transferase</keyword>
<dbReference type="Pfam" id="PF00756">
    <property type="entry name" value="Esterase"/>
    <property type="match status" value="1"/>
</dbReference>
<feature type="signal peptide" evidence="1">
    <location>
        <begin position="1"/>
        <end position="32"/>
    </location>
</feature>
<dbReference type="InterPro" id="IPR000801">
    <property type="entry name" value="Esterase-like"/>
</dbReference>
<dbReference type="InterPro" id="IPR029058">
    <property type="entry name" value="AB_hydrolase_fold"/>
</dbReference>
<organism evidence="2 3">
    <name type="scientific">Rhodococcoides fascians</name>
    <name type="common">Rhodococcus fascians</name>
    <dbReference type="NCBI Taxonomy" id="1828"/>
    <lineage>
        <taxon>Bacteria</taxon>
        <taxon>Bacillati</taxon>
        <taxon>Actinomycetota</taxon>
        <taxon>Actinomycetes</taxon>
        <taxon>Mycobacteriales</taxon>
        <taxon>Nocardiaceae</taxon>
        <taxon>Rhodococcoides</taxon>
    </lineage>
</organism>
<keyword evidence="2" id="KW-0012">Acyltransferase</keyword>
<dbReference type="PANTHER" id="PTHR48098:SF1">
    <property type="entry name" value="DIACYLGLYCEROL ACYLTRANSFERASE_MYCOLYLTRANSFERASE AG85A"/>
    <property type="match status" value="1"/>
</dbReference>
<dbReference type="PANTHER" id="PTHR48098">
    <property type="entry name" value="ENTEROCHELIN ESTERASE-RELATED"/>
    <property type="match status" value="1"/>
</dbReference>
<accession>A0A143QL12</accession>
<dbReference type="Proteomes" id="UP000076038">
    <property type="component" value="Chromosome"/>
</dbReference>
<feature type="chain" id="PRO_5039462423" evidence="1">
    <location>
        <begin position="33"/>
        <end position="340"/>
    </location>
</feature>
<gene>
    <name evidence="2" type="primary">fbpC_1</name>
    <name evidence="2" type="ORF">A3Q41_02441</name>
</gene>
<sequence>MVLMLPVGQMRKKLTRSTAVVTAAVLASIVLAGNPAQALPGTTGSADAAVGAVGIHQVSATRAVLNVFSPSMNRVISNEVLHSPGGSPAPTLVLLNGALGNEDGVGWLNNSGVEQFFLDKNVTVVAPIGGRFSFYTDWQTTDPVLGTNLWQTYLSRELPAAVDAAYGSTGKRGVAGLSMSGGPALDLAIQAPDVFDAAASFSGCPAPSNPLATAGISAMIAGGLNNPFNMWGLPGSQGWRDHDPSLNVERLRGTAVYVSSSRGAPGAVDRIPDGAVPPFGGMAVEAMVNYCTSIFVDALRRADVPATVSMRDEGAHTWPLFEDQLREAWFTTLAPALGTS</sequence>
<dbReference type="InterPro" id="IPR050583">
    <property type="entry name" value="Mycobacterial_A85_antigen"/>
</dbReference>
<dbReference type="EC" id="2.3.1.122" evidence="2"/>
<dbReference type="AlphaFoldDB" id="A0A143QL12"/>